<gene>
    <name evidence="13" type="ORF">EDD63_1305</name>
</gene>
<sequence>MSKFDIEPYLQDALAYAPDGVVKEAAYYSLLNGGKHVRSNILFATLDAYHIPLNKGIDAAIAIEMIHTYSLIHDDLPSMDNDTMRRGKPTCHIKYGEDIAILAGDTLLTEAFRYAAKSCERGIDTGLVIEQFVNAAGIKGMIYGQQLDIQNENKAIELDELKEINNYKTAKLITLPLIIGSIIADKYSSDKECWEQIGYKLGLAFQIQDDILDVTASSEMLGKDAKSDERNQKTTYVSLLGLEESKEIVETLLNDIENLLDTLIIDKHSMTELIDQLRNRQK</sequence>
<dbReference type="PANTHER" id="PTHR43281:SF1">
    <property type="entry name" value="FARNESYL DIPHOSPHATE SYNTHASE"/>
    <property type="match status" value="1"/>
</dbReference>
<name>A0A4R7ZCA0_9FIRM</name>
<comment type="similarity">
    <text evidence="2 12">Belongs to the FPP/GGPP synthase family.</text>
</comment>
<keyword evidence="6" id="KW-0479">Metal-binding</keyword>
<protein>
    <recommendedName>
        <fullName evidence="4">Farnesyl diphosphate synthase</fullName>
        <ecNumber evidence="3">2.5.1.10</ecNumber>
    </recommendedName>
    <alternativeName>
        <fullName evidence="10">(2E,6E)-farnesyl diphosphate synthase</fullName>
    </alternativeName>
    <alternativeName>
        <fullName evidence="9">Geranyltranstransferase</fullName>
    </alternativeName>
</protein>
<dbReference type="InterPro" id="IPR033749">
    <property type="entry name" value="Polyprenyl_synt_CS"/>
</dbReference>
<dbReference type="PROSITE" id="PS00723">
    <property type="entry name" value="POLYPRENYL_SYNTHASE_1"/>
    <property type="match status" value="1"/>
</dbReference>
<keyword evidence="8" id="KW-0414">Isoprene biosynthesis</keyword>
<dbReference type="CDD" id="cd00685">
    <property type="entry name" value="Trans_IPPS_HT"/>
    <property type="match status" value="1"/>
</dbReference>
<evidence type="ECO:0000256" key="7">
    <source>
        <dbReference type="ARBA" id="ARBA00022842"/>
    </source>
</evidence>
<dbReference type="RefSeq" id="WP_134170285.1">
    <property type="nucleotide sequence ID" value="NZ_SODD01000030.1"/>
</dbReference>
<organism evidence="13 14">
    <name type="scientific">Breznakia blatticola</name>
    <dbReference type="NCBI Taxonomy" id="1754012"/>
    <lineage>
        <taxon>Bacteria</taxon>
        <taxon>Bacillati</taxon>
        <taxon>Bacillota</taxon>
        <taxon>Erysipelotrichia</taxon>
        <taxon>Erysipelotrichales</taxon>
        <taxon>Erysipelotrichaceae</taxon>
        <taxon>Breznakia</taxon>
    </lineage>
</organism>
<evidence type="ECO:0000256" key="12">
    <source>
        <dbReference type="RuleBase" id="RU004466"/>
    </source>
</evidence>
<comment type="cofactor">
    <cofactor evidence="1">
        <name>Mg(2+)</name>
        <dbReference type="ChEBI" id="CHEBI:18420"/>
    </cofactor>
</comment>
<proteinExistence type="inferred from homology"/>
<keyword evidence="14" id="KW-1185">Reference proteome</keyword>
<dbReference type="Pfam" id="PF00348">
    <property type="entry name" value="polyprenyl_synt"/>
    <property type="match status" value="1"/>
</dbReference>
<dbReference type="Gene3D" id="1.10.600.10">
    <property type="entry name" value="Farnesyl Diphosphate Synthase"/>
    <property type="match status" value="1"/>
</dbReference>
<dbReference type="EC" id="2.5.1.10" evidence="3"/>
<dbReference type="PANTHER" id="PTHR43281">
    <property type="entry name" value="FARNESYL DIPHOSPHATE SYNTHASE"/>
    <property type="match status" value="1"/>
</dbReference>
<evidence type="ECO:0000256" key="6">
    <source>
        <dbReference type="ARBA" id="ARBA00022723"/>
    </source>
</evidence>
<dbReference type="GO" id="GO:0046872">
    <property type="term" value="F:metal ion binding"/>
    <property type="evidence" value="ECO:0007669"/>
    <property type="project" value="UniProtKB-KW"/>
</dbReference>
<comment type="caution">
    <text evidence="13">The sequence shown here is derived from an EMBL/GenBank/DDBJ whole genome shotgun (WGS) entry which is preliminary data.</text>
</comment>
<evidence type="ECO:0000313" key="14">
    <source>
        <dbReference type="Proteomes" id="UP000294743"/>
    </source>
</evidence>
<dbReference type="GO" id="GO:0016114">
    <property type="term" value="P:terpenoid biosynthetic process"/>
    <property type="evidence" value="ECO:0007669"/>
    <property type="project" value="UniProtKB-ARBA"/>
</dbReference>
<reference evidence="13 14" key="1">
    <citation type="submission" date="2019-03" db="EMBL/GenBank/DDBJ databases">
        <title>Genomic Encyclopedia of Type Strains, Phase IV (KMG-IV): sequencing the most valuable type-strain genomes for metagenomic binning, comparative biology and taxonomic classification.</title>
        <authorList>
            <person name="Goeker M."/>
        </authorList>
    </citation>
    <scope>NUCLEOTIDE SEQUENCE [LARGE SCALE GENOMIC DNA]</scope>
    <source>
        <strain evidence="13 14">DSM 28867</strain>
    </source>
</reference>
<dbReference type="Proteomes" id="UP000294743">
    <property type="component" value="Unassembled WGS sequence"/>
</dbReference>
<dbReference type="OrthoDB" id="9805316at2"/>
<evidence type="ECO:0000256" key="3">
    <source>
        <dbReference type="ARBA" id="ARBA00012439"/>
    </source>
</evidence>
<dbReference type="SFLD" id="SFLDG01017">
    <property type="entry name" value="Polyprenyl_Transferase_Like"/>
    <property type="match status" value="1"/>
</dbReference>
<dbReference type="SFLD" id="SFLDS00005">
    <property type="entry name" value="Isoprenoid_Synthase_Type_I"/>
    <property type="match status" value="1"/>
</dbReference>
<keyword evidence="7" id="KW-0460">Magnesium</keyword>
<keyword evidence="5 12" id="KW-0808">Transferase</keyword>
<dbReference type="GO" id="GO:0004337">
    <property type="term" value="F:(2E,6E)-farnesyl diphosphate synthase activity"/>
    <property type="evidence" value="ECO:0007669"/>
    <property type="project" value="UniProtKB-EC"/>
</dbReference>
<dbReference type="SUPFAM" id="SSF48576">
    <property type="entry name" value="Terpenoid synthases"/>
    <property type="match status" value="1"/>
</dbReference>
<comment type="catalytic activity">
    <reaction evidence="11">
        <text>isopentenyl diphosphate + (2E)-geranyl diphosphate = (2E,6E)-farnesyl diphosphate + diphosphate</text>
        <dbReference type="Rhea" id="RHEA:19361"/>
        <dbReference type="ChEBI" id="CHEBI:33019"/>
        <dbReference type="ChEBI" id="CHEBI:58057"/>
        <dbReference type="ChEBI" id="CHEBI:128769"/>
        <dbReference type="ChEBI" id="CHEBI:175763"/>
        <dbReference type="EC" id="2.5.1.10"/>
    </reaction>
</comment>
<dbReference type="InterPro" id="IPR053378">
    <property type="entry name" value="Prenyl_diphosphate_synthase"/>
</dbReference>
<evidence type="ECO:0000256" key="2">
    <source>
        <dbReference type="ARBA" id="ARBA00006706"/>
    </source>
</evidence>
<dbReference type="PROSITE" id="PS00444">
    <property type="entry name" value="POLYPRENYL_SYNTHASE_2"/>
    <property type="match status" value="1"/>
</dbReference>
<evidence type="ECO:0000256" key="1">
    <source>
        <dbReference type="ARBA" id="ARBA00001946"/>
    </source>
</evidence>
<evidence type="ECO:0000256" key="10">
    <source>
        <dbReference type="ARBA" id="ARBA00032873"/>
    </source>
</evidence>
<evidence type="ECO:0000256" key="8">
    <source>
        <dbReference type="ARBA" id="ARBA00023229"/>
    </source>
</evidence>
<evidence type="ECO:0000256" key="4">
    <source>
        <dbReference type="ARBA" id="ARBA00015100"/>
    </source>
</evidence>
<dbReference type="InterPro" id="IPR000092">
    <property type="entry name" value="Polyprenyl_synt"/>
</dbReference>
<evidence type="ECO:0000313" key="13">
    <source>
        <dbReference type="EMBL" id="TDW14812.1"/>
    </source>
</evidence>
<accession>A0A4R7ZCA0</accession>
<dbReference type="NCBIfam" id="NF045485">
    <property type="entry name" value="FPPsyn"/>
    <property type="match status" value="1"/>
</dbReference>
<dbReference type="GO" id="GO:0005737">
    <property type="term" value="C:cytoplasm"/>
    <property type="evidence" value="ECO:0007669"/>
    <property type="project" value="UniProtKB-ARBA"/>
</dbReference>
<dbReference type="AlphaFoldDB" id="A0A4R7ZCA0"/>
<evidence type="ECO:0000256" key="9">
    <source>
        <dbReference type="ARBA" id="ARBA00032380"/>
    </source>
</evidence>
<evidence type="ECO:0000256" key="5">
    <source>
        <dbReference type="ARBA" id="ARBA00022679"/>
    </source>
</evidence>
<dbReference type="FunFam" id="1.10.600.10:FF:000001">
    <property type="entry name" value="Geranylgeranyl diphosphate synthase"/>
    <property type="match status" value="1"/>
</dbReference>
<dbReference type="InterPro" id="IPR008949">
    <property type="entry name" value="Isoprenoid_synthase_dom_sf"/>
</dbReference>
<evidence type="ECO:0000256" key="11">
    <source>
        <dbReference type="ARBA" id="ARBA00049399"/>
    </source>
</evidence>
<dbReference type="EMBL" id="SODD01000030">
    <property type="protein sequence ID" value="TDW14812.1"/>
    <property type="molecule type" value="Genomic_DNA"/>
</dbReference>